<proteinExistence type="predicted"/>
<dbReference type="EMBL" id="SMCR01000005">
    <property type="protein sequence ID" value="TCV95441.1"/>
    <property type="molecule type" value="Genomic_DNA"/>
</dbReference>
<sequence length="239" mass="26360">MKVSFDILDWQAAAPGLSSPEQWQAWSHGSERIYPDAPIPPCRHLPMMTARRLSQGSRMAVDCGMALLKRHQPQAVIFTSRHGELERNQRILEALARGEPLSPTDFTMSVHNAAVGSLTIAAKATLVASSLSAGEDSFQQGLIEAAVLLNSGYTQVLLVDFDSHIPILYRPHLPEQTPDYPYAAGLILAAGDSATCTSRPVEETSIRQLPQSLAFIRGWLGHQRHFTLCGERQCWDWSC</sequence>
<dbReference type="InterPro" id="IPR016039">
    <property type="entry name" value="Thiolase-like"/>
</dbReference>
<reference evidence="2 3" key="1">
    <citation type="submission" date="2019-03" db="EMBL/GenBank/DDBJ databases">
        <title>Genomic Encyclopedia of Type Strains, Phase IV (KMG-IV): sequencing the most valuable type-strain genomes for metagenomic binning, comparative biology and taxonomic classification.</title>
        <authorList>
            <person name="Goeker M."/>
        </authorList>
    </citation>
    <scope>NUCLEOTIDE SEQUENCE [LARGE SCALE GENOMIC DNA]</scope>
    <source>
        <strain evidence="2 3">DSM 19580</strain>
    </source>
</reference>
<protein>
    <submittedName>
        <fullName evidence="2">Beta-ketoacyl synthase-like protein</fullName>
    </submittedName>
</protein>
<keyword evidence="3" id="KW-1185">Reference proteome</keyword>
<name>A0A4R3YSI3_9GAMM</name>
<dbReference type="SUPFAM" id="SSF53901">
    <property type="entry name" value="Thiolase-like"/>
    <property type="match status" value="1"/>
</dbReference>
<feature type="domain" description="Beta-ketoacyl synthase-like N-terminal" evidence="1">
    <location>
        <begin position="23"/>
        <end position="238"/>
    </location>
</feature>
<organism evidence="2 3">
    <name type="scientific">Biostraticola tofi</name>
    <dbReference type="NCBI Taxonomy" id="466109"/>
    <lineage>
        <taxon>Bacteria</taxon>
        <taxon>Pseudomonadati</taxon>
        <taxon>Pseudomonadota</taxon>
        <taxon>Gammaproteobacteria</taxon>
        <taxon>Enterobacterales</taxon>
        <taxon>Bruguierivoracaceae</taxon>
        <taxon>Biostraticola</taxon>
    </lineage>
</organism>
<dbReference type="RefSeq" id="WP_131865551.1">
    <property type="nucleotide sequence ID" value="NZ_SMCR01000005.1"/>
</dbReference>
<dbReference type="InterPro" id="IPR014030">
    <property type="entry name" value="Ketoacyl_synth_N"/>
</dbReference>
<evidence type="ECO:0000259" key="1">
    <source>
        <dbReference type="Pfam" id="PF13723"/>
    </source>
</evidence>
<dbReference type="Pfam" id="PF13723">
    <property type="entry name" value="Ketoacyl-synt_2"/>
    <property type="match status" value="1"/>
</dbReference>
<dbReference type="OrthoDB" id="9798676at2"/>
<dbReference type="Proteomes" id="UP000295719">
    <property type="component" value="Unassembled WGS sequence"/>
</dbReference>
<dbReference type="GO" id="GO:0016746">
    <property type="term" value="F:acyltransferase activity"/>
    <property type="evidence" value="ECO:0007669"/>
    <property type="project" value="InterPro"/>
</dbReference>
<evidence type="ECO:0000313" key="2">
    <source>
        <dbReference type="EMBL" id="TCV95441.1"/>
    </source>
</evidence>
<accession>A0A4R3YSI3</accession>
<gene>
    <name evidence="2" type="ORF">EDC52_10543</name>
</gene>
<dbReference type="AlphaFoldDB" id="A0A4R3YSI3"/>
<evidence type="ECO:0000313" key="3">
    <source>
        <dbReference type="Proteomes" id="UP000295719"/>
    </source>
</evidence>
<comment type="caution">
    <text evidence="2">The sequence shown here is derived from an EMBL/GenBank/DDBJ whole genome shotgun (WGS) entry which is preliminary data.</text>
</comment>